<gene>
    <name evidence="2" type="ORF">MSAN_01728700</name>
</gene>
<keyword evidence="3" id="KW-1185">Reference proteome</keyword>
<reference evidence="2" key="1">
    <citation type="submission" date="2020-05" db="EMBL/GenBank/DDBJ databases">
        <title>Mycena genomes resolve the evolution of fungal bioluminescence.</title>
        <authorList>
            <person name="Tsai I.J."/>
        </authorList>
    </citation>
    <scope>NUCLEOTIDE SEQUENCE</scope>
    <source>
        <strain evidence="2">160909Yilan</strain>
    </source>
</reference>
<feature type="chain" id="PRO_5034462514" description="DOMON domain-containing protein" evidence="1">
    <location>
        <begin position="23"/>
        <end position="168"/>
    </location>
</feature>
<organism evidence="2 3">
    <name type="scientific">Mycena sanguinolenta</name>
    <dbReference type="NCBI Taxonomy" id="230812"/>
    <lineage>
        <taxon>Eukaryota</taxon>
        <taxon>Fungi</taxon>
        <taxon>Dikarya</taxon>
        <taxon>Basidiomycota</taxon>
        <taxon>Agaricomycotina</taxon>
        <taxon>Agaricomycetes</taxon>
        <taxon>Agaricomycetidae</taxon>
        <taxon>Agaricales</taxon>
        <taxon>Marasmiineae</taxon>
        <taxon>Mycenaceae</taxon>
        <taxon>Mycena</taxon>
    </lineage>
</organism>
<evidence type="ECO:0008006" key="4">
    <source>
        <dbReference type="Google" id="ProtNLM"/>
    </source>
</evidence>
<dbReference type="EMBL" id="JACAZH010000016">
    <property type="protein sequence ID" value="KAF7349389.1"/>
    <property type="molecule type" value="Genomic_DNA"/>
</dbReference>
<protein>
    <recommendedName>
        <fullName evidence="4">DOMON domain-containing protein</fullName>
    </recommendedName>
</protein>
<evidence type="ECO:0000313" key="2">
    <source>
        <dbReference type="EMBL" id="KAF7349389.1"/>
    </source>
</evidence>
<dbReference type="OrthoDB" id="2923145at2759"/>
<feature type="signal peptide" evidence="1">
    <location>
        <begin position="1"/>
        <end position="22"/>
    </location>
</feature>
<proteinExistence type="predicted"/>
<keyword evidence="1" id="KW-0732">Signal</keyword>
<dbReference type="AlphaFoldDB" id="A0A8H7CT44"/>
<accession>A0A8H7CT44</accession>
<evidence type="ECO:0000256" key="1">
    <source>
        <dbReference type="SAM" id="SignalP"/>
    </source>
</evidence>
<evidence type="ECO:0000313" key="3">
    <source>
        <dbReference type="Proteomes" id="UP000623467"/>
    </source>
</evidence>
<comment type="caution">
    <text evidence="2">The sequence shown here is derived from an EMBL/GenBank/DDBJ whole genome shotgun (WGS) entry which is preliminary data.</text>
</comment>
<name>A0A8H7CT44_9AGAR</name>
<sequence length="168" mass="18391">MWRTTLFMVLAFILAFTSHVAAQVILDPTKCYTLSTNGTNYLDSTNSVIKIQVHANRTELEAGTDQGVRFHFPLGEGGWVVCEAHDEHYVGTAIPNNNEWATEHTILIRRNDAQDSLASTVSLATIHLTSSGTQAYLNAGPRQQLTATAGVGPTAFDWDIQEINCLLS</sequence>
<dbReference type="Proteomes" id="UP000623467">
    <property type="component" value="Unassembled WGS sequence"/>
</dbReference>